<dbReference type="PANTHER" id="PTHR25464">
    <property type="entry name" value="TRIPARTITE MOTIF-CONTAINING PROTEIN 2-LIKE PROTEIN"/>
    <property type="match status" value="1"/>
</dbReference>
<dbReference type="AlphaFoldDB" id="A0A3R7SM42"/>
<dbReference type="PANTHER" id="PTHR25464:SF2">
    <property type="entry name" value="RING-TYPE DOMAIN-CONTAINING PROTEIN"/>
    <property type="match status" value="1"/>
</dbReference>
<evidence type="ECO:0000256" key="2">
    <source>
        <dbReference type="ARBA" id="ARBA00022771"/>
    </source>
</evidence>
<evidence type="ECO:0000313" key="6">
    <source>
        <dbReference type="EMBL" id="ROT66623.1"/>
    </source>
</evidence>
<keyword evidence="7" id="KW-1185">Reference proteome</keyword>
<keyword evidence="2 4" id="KW-0863">Zinc-finger</keyword>
<dbReference type="SUPFAM" id="SSF50891">
    <property type="entry name" value="Cyclophilin-like"/>
    <property type="match status" value="1"/>
</dbReference>
<organism evidence="6 7">
    <name type="scientific">Penaeus vannamei</name>
    <name type="common">Whiteleg shrimp</name>
    <name type="synonym">Litopenaeus vannamei</name>
    <dbReference type="NCBI Taxonomy" id="6689"/>
    <lineage>
        <taxon>Eukaryota</taxon>
        <taxon>Metazoa</taxon>
        <taxon>Ecdysozoa</taxon>
        <taxon>Arthropoda</taxon>
        <taxon>Crustacea</taxon>
        <taxon>Multicrustacea</taxon>
        <taxon>Malacostraca</taxon>
        <taxon>Eumalacostraca</taxon>
        <taxon>Eucarida</taxon>
        <taxon>Decapoda</taxon>
        <taxon>Dendrobranchiata</taxon>
        <taxon>Penaeoidea</taxon>
        <taxon>Penaeidae</taxon>
        <taxon>Penaeus</taxon>
    </lineage>
</organism>
<dbReference type="InterPro" id="IPR017907">
    <property type="entry name" value="Znf_RING_CS"/>
</dbReference>
<dbReference type="PROSITE" id="PS00518">
    <property type="entry name" value="ZF_RING_1"/>
    <property type="match status" value="1"/>
</dbReference>
<sequence length="553" mass="61406">MECRVCLDTYDQSEKRPKVLPCGHSYCSICVDDLVKEYSLTCPKCRARYAVSDASQFPFAYDLEEVLSKMRMIPTVTTTAKTRPKSGRGISRKLNSLREEQENTILNSTSDCEETLSQLHGYNNDLGEWVADHEELINKLLYMINLHKKAQQLLEKEQDRVMELHQAGKQQQQVLRMAEDSLVAARTAKEVVTAIDRADRYHLAAEEWIQKCQSLFPDTDTVHMSIKVRAATREALELMMQEANREQTGSSIVPQGDKDAIMHIPGASTTTKSVSGNTSVPMQIADDNEASCMDLVDSTYSSPKHSLCGSIHSPVPEPTSTIQHKVNHIKKTATRVLRAESLQTDRHVKALLNLGEVYAVQEHQGSLRSAKITIRQGMIYLHHLQPCPPPAHAYTLPHNKVIGLLDPSSTLAFLDLAWPGMPSQRLHIRMGEWGPTYVNTKILEVERKDKPGECLVGGDYENNNGSGGSSIMSELERDGHSWLPDTTGAVVARWGNDNHRGAQFGIRTRDYTVLTVPTAIGFVESGLDILKAAVSLPDISSVTIVDCGVVIPR</sequence>
<dbReference type="EMBL" id="QCYY01002916">
    <property type="protein sequence ID" value="ROT66623.1"/>
    <property type="molecule type" value="Genomic_DNA"/>
</dbReference>
<dbReference type="GO" id="GO:0008270">
    <property type="term" value="F:zinc ion binding"/>
    <property type="evidence" value="ECO:0007669"/>
    <property type="project" value="UniProtKB-KW"/>
</dbReference>
<dbReference type="InterPro" id="IPR001841">
    <property type="entry name" value="Znf_RING"/>
</dbReference>
<dbReference type="InterPro" id="IPR027370">
    <property type="entry name" value="Znf-RING_euk"/>
</dbReference>
<evidence type="ECO:0000313" key="7">
    <source>
        <dbReference type="Proteomes" id="UP000283509"/>
    </source>
</evidence>
<gene>
    <name evidence="6" type="ORF">C7M84_015345</name>
</gene>
<keyword evidence="1" id="KW-0479">Metal-binding</keyword>
<dbReference type="InterPro" id="IPR029000">
    <property type="entry name" value="Cyclophilin-like_dom_sf"/>
</dbReference>
<evidence type="ECO:0000256" key="4">
    <source>
        <dbReference type="PROSITE-ProRule" id="PRU00175"/>
    </source>
</evidence>
<feature type="domain" description="RING-type" evidence="5">
    <location>
        <begin position="3"/>
        <end position="46"/>
    </location>
</feature>
<dbReference type="OrthoDB" id="252722at2759"/>
<dbReference type="SUPFAM" id="SSF57850">
    <property type="entry name" value="RING/U-box"/>
    <property type="match status" value="1"/>
</dbReference>
<evidence type="ECO:0000256" key="3">
    <source>
        <dbReference type="ARBA" id="ARBA00022833"/>
    </source>
</evidence>
<dbReference type="Gene3D" id="3.30.40.10">
    <property type="entry name" value="Zinc/RING finger domain, C3HC4 (zinc finger)"/>
    <property type="match status" value="1"/>
</dbReference>
<dbReference type="SMART" id="SM00184">
    <property type="entry name" value="RING"/>
    <property type="match status" value="1"/>
</dbReference>
<keyword evidence="3" id="KW-0862">Zinc</keyword>
<proteinExistence type="predicted"/>
<protein>
    <submittedName>
        <fullName evidence="6">E3 ubiquitin-protein ligase SH3RF1</fullName>
    </submittedName>
</protein>
<reference evidence="6 7" key="2">
    <citation type="submission" date="2019-01" db="EMBL/GenBank/DDBJ databases">
        <title>The decoding of complex shrimp genome reveals the adaptation for benthos swimmer, frequently molting mechanism and breeding impact on genome.</title>
        <authorList>
            <person name="Sun Y."/>
            <person name="Gao Y."/>
            <person name="Yu Y."/>
        </authorList>
    </citation>
    <scope>NUCLEOTIDE SEQUENCE [LARGE SCALE GENOMIC DNA]</scope>
    <source>
        <tissue evidence="6">Muscle</tissue>
    </source>
</reference>
<accession>A0A3R7SM42</accession>
<evidence type="ECO:0000256" key="1">
    <source>
        <dbReference type="ARBA" id="ARBA00022723"/>
    </source>
</evidence>
<dbReference type="Gene3D" id="2.40.100.10">
    <property type="entry name" value="Cyclophilin-like"/>
    <property type="match status" value="1"/>
</dbReference>
<evidence type="ECO:0000259" key="5">
    <source>
        <dbReference type="PROSITE" id="PS50089"/>
    </source>
</evidence>
<dbReference type="Pfam" id="PF13445">
    <property type="entry name" value="zf-RING_UBOX"/>
    <property type="match status" value="1"/>
</dbReference>
<dbReference type="PROSITE" id="PS50089">
    <property type="entry name" value="ZF_RING_2"/>
    <property type="match status" value="1"/>
</dbReference>
<reference evidence="6 7" key="1">
    <citation type="submission" date="2018-04" db="EMBL/GenBank/DDBJ databases">
        <authorList>
            <person name="Zhang X."/>
            <person name="Yuan J."/>
            <person name="Li F."/>
            <person name="Xiang J."/>
        </authorList>
    </citation>
    <scope>NUCLEOTIDE SEQUENCE [LARGE SCALE GENOMIC DNA]</scope>
    <source>
        <tissue evidence="6">Muscle</tissue>
    </source>
</reference>
<dbReference type="Proteomes" id="UP000283509">
    <property type="component" value="Unassembled WGS sequence"/>
</dbReference>
<comment type="caution">
    <text evidence="6">The sequence shown here is derived from an EMBL/GenBank/DDBJ whole genome shotgun (WGS) entry which is preliminary data.</text>
</comment>
<name>A0A3R7SM42_PENVA</name>
<dbReference type="InterPro" id="IPR013083">
    <property type="entry name" value="Znf_RING/FYVE/PHD"/>
</dbReference>